<evidence type="ECO:0000256" key="1">
    <source>
        <dbReference type="SAM" id="Phobius"/>
    </source>
</evidence>
<sequence length="306" mass="35381">MKMWGFLIALIVIFSLILILFFIGQVFYSLVLHMKIDKEFITGPLYKMDARGLRYENEFRQYDPKDIYITNKEGLRLHAIEVDRGSKKWAILSHGYMGRNGELVDVCNFFIKEGYNVLSISQRAHNKSEGDTISMGYYESDDLLDWIQYIVKRDPDCSIVLYGVSMGAATVMMTLGKDIPRNIKAAIEDCGYTSAWDEFAYQLKKMTKLPSFPIVHVANLITKIRGGFQFKQANPLNAVNKSRIPTLFIHGTKDDFVPTNMVYKLYHYANYPKQLLLIENGEHAVSRFKDPELYFSTLKQWIQQFA</sequence>
<evidence type="ECO:0000313" key="5">
    <source>
        <dbReference type="Proteomes" id="UP000186705"/>
    </source>
</evidence>
<proteinExistence type="predicted"/>
<dbReference type="RefSeq" id="WP_076341424.1">
    <property type="nucleotide sequence ID" value="NZ_CAJTMI010000023.1"/>
</dbReference>
<dbReference type="Pfam" id="PF03959">
    <property type="entry name" value="FSH1"/>
    <property type="match status" value="1"/>
</dbReference>
<feature type="domain" description="Serine aminopeptidase S33" evidence="3">
    <location>
        <begin position="90"/>
        <end position="187"/>
    </location>
</feature>
<feature type="transmembrane region" description="Helical" evidence="1">
    <location>
        <begin position="6"/>
        <end position="31"/>
    </location>
</feature>
<evidence type="ECO:0000259" key="2">
    <source>
        <dbReference type="Pfam" id="PF03959"/>
    </source>
</evidence>
<dbReference type="Gene3D" id="3.40.50.1820">
    <property type="entry name" value="alpha/beta hydrolase"/>
    <property type="match status" value="1"/>
</dbReference>
<dbReference type="InterPro" id="IPR029058">
    <property type="entry name" value="AB_hydrolase_fold"/>
</dbReference>
<dbReference type="Pfam" id="PF12146">
    <property type="entry name" value="Hydrolase_4"/>
    <property type="match status" value="1"/>
</dbReference>
<name>A0A1U7NMF4_9FIRM</name>
<dbReference type="EMBL" id="MPKA01000065">
    <property type="protein sequence ID" value="OLU46376.1"/>
    <property type="molecule type" value="Genomic_DNA"/>
</dbReference>
<keyword evidence="1" id="KW-0812">Transmembrane</keyword>
<keyword evidence="1" id="KW-0472">Membrane</keyword>
<evidence type="ECO:0008006" key="6">
    <source>
        <dbReference type="Google" id="ProtNLM"/>
    </source>
</evidence>
<dbReference type="SUPFAM" id="SSF53474">
    <property type="entry name" value="alpha/beta-Hydrolases"/>
    <property type="match status" value="1"/>
</dbReference>
<keyword evidence="5" id="KW-1185">Reference proteome</keyword>
<protein>
    <recommendedName>
        <fullName evidence="6">Alpha/beta hydrolase</fullName>
    </recommendedName>
</protein>
<dbReference type="STRING" id="1862672.BO225_06310"/>
<dbReference type="InterPro" id="IPR022742">
    <property type="entry name" value="Hydrolase_4"/>
</dbReference>
<dbReference type="Proteomes" id="UP000186705">
    <property type="component" value="Unassembled WGS sequence"/>
</dbReference>
<dbReference type="PANTHER" id="PTHR43358:SF4">
    <property type="entry name" value="ALPHA_BETA HYDROLASE FOLD-1 DOMAIN-CONTAINING PROTEIN"/>
    <property type="match status" value="1"/>
</dbReference>
<reference evidence="4 5" key="1">
    <citation type="submission" date="2016-11" db="EMBL/GenBank/DDBJ databases">
        <title>Description of two novel members of the family Erysipelotrichaceae: Ileibacterium lipovorans gen. nov., sp. nov. and Dubosiella newyorkensis, gen. nov., sp. nov.</title>
        <authorList>
            <person name="Cox L.M."/>
            <person name="Sohn J."/>
            <person name="Tyrrell K.L."/>
            <person name="Citron D.M."/>
            <person name="Lawson P.A."/>
            <person name="Patel N.B."/>
            <person name="Iizumi T."/>
            <person name="Perez-Perez G.I."/>
            <person name="Goldstein E.J."/>
            <person name="Blaser M.J."/>
        </authorList>
    </citation>
    <scope>NUCLEOTIDE SEQUENCE [LARGE SCALE GENOMIC DNA]</scope>
    <source>
        <strain evidence="4 5">NYU-BL-A4</strain>
    </source>
</reference>
<evidence type="ECO:0000259" key="3">
    <source>
        <dbReference type="Pfam" id="PF12146"/>
    </source>
</evidence>
<evidence type="ECO:0000313" key="4">
    <source>
        <dbReference type="EMBL" id="OLU46376.1"/>
    </source>
</evidence>
<keyword evidence="1" id="KW-1133">Transmembrane helix</keyword>
<accession>A0A1U7NMF4</accession>
<dbReference type="InterPro" id="IPR005645">
    <property type="entry name" value="FSH-like_dom"/>
</dbReference>
<dbReference type="AlphaFoldDB" id="A0A1U7NMF4"/>
<gene>
    <name evidence="4" type="ORF">BO225_06310</name>
</gene>
<dbReference type="PANTHER" id="PTHR43358">
    <property type="entry name" value="ALPHA/BETA-HYDROLASE"/>
    <property type="match status" value="1"/>
</dbReference>
<dbReference type="InterPro" id="IPR052920">
    <property type="entry name" value="DNA-binding_regulatory"/>
</dbReference>
<organism evidence="4 5">
    <name type="scientific">Dubosiella newyorkensis</name>
    <dbReference type="NCBI Taxonomy" id="1862672"/>
    <lineage>
        <taxon>Bacteria</taxon>
        <taxon>Bacillati</taxon>
        <taxon>Bacillota</taxon>
        <taxon>Erysipelotrichia</taxon>
        <taxon>Erysipelotrichales</taxon>
        <taxon>Erysipelotrichaceae</taxon>
        <taxon>Dubosiella</taxon>
    </lineage>
</organism>
<feature type="domain" description="Serine hydrolase" evidence="2">
    <location>
        <begin position="227"/>
        <end position="285"/>
    </location>
</feature>
<comment type="caution">
    <text evidence="4">The sequence shown here is derived from an EMBL/GenBank/DDBJ whole genome shotgun (WGS) entry which is preliminary data.</text>
</comment>